<gene>
    <name evidence="2" type="ORF">UXM345_LOCUS36687</name>
    <name evidence="1" type="ORF">XDN619_LOCUS28904</name>
</gene>
<evidence type="ECO:0000313" key="2">
    <source>
        <dbReference type="EMBL" id="CAF4364925.1"/>
    </source>
</evidence>
<proteinExistence type="predicted"/>
<protein>
    <submittedName>
        <fullName evidence="2">Uncharacterized protein</fullName>
    </submittedName>
</protein>
<dbReference type="Proteomes" id="UP000663887">
    <property type="component" value="Unassembled WGS sequence"/>
</dbReference>
<sequence>MSYIHRLDDIDSQLLNSRLLKLFLTPFLSDSTSKSKSASIAKCRAWITLISMYPKNINDVILPFLSFAFGNHITSKAASTTTACEYILTIAGDRILNYLFDSIVDQLLDYKINSIKFDENSLWLTSWNAYLNYLLNIFKLNNAIQESQRVQINTCLLTRIEQLRIDSRIETRFLLKLFE</sequence>
<dbReference type="AlphaFoldDB" id="A0A820LYM7"/>
<accession>A0A820LYM7</accession>
<reference evidence="2" key="1">
    <citation type="submission" date="2021-02" db="EMBL/GenBank/DDBJ databases">
        <authorList>
            <person name="Nowell W R."/>
        </authorList>
    </citation>
    <scope>NUCLEOTIDE SEQUENCE</scope>
</reference>
<comment type="caution">
    <text evidence="2">The sequence shown here is derived from an EMBL/GenBank/DDBJ whole genome shotgun (WGS) entry which is preliminary data.</text>
</comment>
<dbReference type="EMBL" id="CAJOBF010017770">
    <property type="protein sequence ID" value="CAF4364925.1"/>
    <property type="molecule type" value="Genomic_DNA"/>
</dbReference>
<dbReference type="Proteomes" id="UP000663842">
    <property type="component" value="Unassembled WGS sequence"/>
</dbReference>
<evidence type="ECO:0000313" key="3">
    <source>
        <dbReference type="Proteomes" id="UP000663842"/>
    </source>
</evidence>
<organism evidence="2 3">
    <name type="scientific">Rotaria magnacalcarata</name>
    <dbReference type="NCBI Taxonomy" id="392030"/>
    <lineage>
        <taxon>Eukaryota</taxon>
        <taxon>Metazoa</taxon>
        <taxon>Spiralia</taxon>
        <taxon>Gnathifera</taxon>
        <taxon>Rotifera</taxon>
        <taxon>Eurotatoria</taxon>
        <taxon>Bdelloidea</taxon>
        <taxon>Philodinida</taxon>
        <taxon>Philodinidae</taxon>
        <taxon>Rotaria</taxon>
    </lineage>
</organism>
<dbReference type="EMBL" id="CAJNRG010013991">
    <property type="protein sequence ID" value="CAF2152570.1"/>
    <property type="molecule type" value="Genomic_DNA"/>
</dbReference>
<name>A0A820LYM7_9BILA</name>
<evidence type="ECO:0000313" key="1">
    <source>
        <dbReference type="EMBL" id="CAF2152570.1"/>
    </source>
</evidence>